<protein>
    <submittedName>
        <fullName evidence="2">Uncharacterized protein</fullName>
    </submittedName>
</protein>
<evidence type="ECO:0000313" key="3">
    <source>
        <dbReference type="Proteomes" id="UP000027361"/>
    </source>
</evidence>
<organism evidence="2 3">
    <name type="scientific">Tilletiaria anomala (strain ATCC 24038 / CBS 436.72 / UBC 951)</name>
    <dbReference type="NCBI Taxonomy" id="1037660"/>
    <lineage>
        <taxon>Eukaryota</taxon>
        <taxon>Fungi</taxon>
        <taxon>Dikarya</taxon>
        <taxon>Basidiomycota</taxon>
        <taxon>Ustilaginomycotina</taxon>
        <taxon>Exobasidiomycetes</taxon>
        <taxon>Georgefischeriales</taxon>
        <taxon>Tilletiariaceae</taxon>
        <taxon>Tilletiaria</taxon>
    </lineage>
</organism>
<comment type="caution">
    <text evidence="2">The sequence shown here is derived from an EMBL/GenBank/DDBJ whole genome shotgun (WGS) entry which is preliminary data.</text>
</comment>
<reference evidence="2 3" key="1">
    <citation type="submission" date="2014-05" db="EMBL/GenBank/DDBJ databases">
        <title>Draft genome sequence of a rare smut relative, Tilletiaria anomala UBC 951.</title>
        <authorList>
            <consortium name="DOE Joint Genome Institute"/>
            <person name="Toome M."/>
            <person name="Kuo A."/>
            <person name="Henrissat B."/>
            <person name="Lipzen A."/>
            <person name="Tritt A."/>
            <person name="Yoshinaga Y."/>
            <person name="Zane M."/>
            <person name="Barry K."/>
            <person name="Grigoriev I.V."/>
            <person name="Spatafora J.W."/>
            <person name="Aimea M.C."/>
        </authorList>
    </citation>
    <scope>NUCLEOTIDE SEQUENCE [LARGE SCALE GENOMIC DNA]</scope>
    <source>
        <strain evidence="2 3">UBC 951</strain>
    </source>
</reference>
<sequence>MCSKPSKAKQHLLSKAPLRSWMPTPSPLASITTAIPAEAISLFSPTLVTVASTMCEQHAHPRSSWESETELRSKGTLEQPSSCPAPPRRSTLLNMINTGTEASVSAGQSGQMAAAPAVSCHHYEPSHPHCARLPAAQQHLRDVLRQDSFTTTASLHGWPLTTTIMSRVKVGSLGQHQSAQTAWMLPPPTLLPLPLPTFTLTEPSEDSAEASTTHELSLAELAYMPSLPVRSVVPGWAKMAVAADEPLSSANSSRAEPAAHGNGNSNAASPLVFKMPVGHFALDKRRLCPPPCDARGRANCHGRWWSRRNMGYDFVRPALRRANSCPGGVAAAVDTTGEVVPPSAAGAEIAVLGGEHIVRPKVQRLQPVHLRRTASSCDPFLVDDALPDLNAAAAAAEARAGVDDLEVNFDLSTLPTETVCVQKRRPAPHSGLDRILQSTAALERVPNRRASSAISVSGGNLGPKRMPSILLKNGSGNSCGGNSTSFARENAGVPRSFAGRHLQFPPPTSPLEALKKTLLEQQQLQGPRGRATSPPPLPIGDFNCRRGALSGEPWSSRRAHLRGHPQLMDASDSEEDNDDVVMRSDDEDNDDENGLSSSSSVSGSEDEDDANDHDEVMYNADAAEFNVTIVDKSHPVPCSLVFEEFPIKEEALIIRHDTEYTSVPLSLHLPVRNSSRLQRSDVGKRISQRGASVGSRAA</sequence>
<dbReference type="EMBL" id="JMSN01000179">
    <property type="protein sequence ID" value="KDN36165.1"/>
    <property type="molecule type" value="Genomic_DNA"/>
</dbReference>
<accession>A0A066VC36</accession>
<name>A0A066VC36_TILAU</name>
<dbReference type="RefSeq" id="XP_013239965.1">
    <property type="nucleotide sequence ID" value="XM_013384511.1"/>
</dbReference>
<dbReference type="OrthoDB" id="3363543at2759"/>
<dbReference type="AlphaFoldDB" id="A0A066VC36"/>
<keyword evidence="3" id="KW-1185">Reference proteome</keyword>
<proteinExistence type="predicted"/>
<evidence type="ECO:0000313" key="2">
    <source>
        <dbReference type="EMBL" id="KDN36165.1"/>
    </source>
</evidence>
<dbReference type="HOGENOM" id="CLU_394926_0_0_1"/>
<dbReference type="GeneID" id="25267636"/>
<feature type="compositionally biased region" description="Low complexity" evidence="1">
    <location>
        <begin position="594"/>
        <end position="603"/>
    </location>
</feature>
<evidence type="ECO:0000256" key="1">
    <source>
        <dbReference type="SAM" id="MobiDB-lite"/>
    </source>
</evidence>
<feature type="compositionally biased region" description="Acidic residues" evidence="1">
    <location>
        <begin position="571"/>
        <end position="593"/>
    </location>
</feature>
<dbReference type="Proteomes" id="UP000027361">
    <property type="component" value="Unassembled WGS sequence"/>
</dbReference>
<feature type="region of interest" description="Disordered" evidence="1">
    <location>
        <begin position="522"/>
        <end position="612"/>
    </location>
</feature>
<gene>
    <name evidence="2" type="ORF">K437DRAFT_59004</name>
</gene>
<feature type="region of interest" description="Disordered" evidence="1">
    <location>
        <begin position="59"/>
        <end position="88"/>
    </location>
</feature>
<dbReference type="InParanoid" id="A0A066VC36"/>
<feature type="compositionally biased region" description="Basic and acidic residues" evidence="1">
    <location>
        <begin position="59"/>
        <end position="75"/>
    </location>
</feature>